<reference evidence="2 3" key="1">
    <citation type="submission" date="2024-04" db="EMBL/GenBank/DDBJ databases">
        <title>Tritrichomonas musculus Genome.</title>
        <authorList>
            <person name="Alves-Ferreira E."/>
            <person name="Grigg M."/>
            <person name="Lorenzi H."/>
            <person name="Galac M."/>
        </authorList>
    </citation>
    <scope>NUCLEOTIDE SEQUENCE [LARGE SCALE GENOMIC DNA]</scope>
    <source>
        <strain evidence="2 3">EAF2021</strain>
    </source>
</reference>
<keyword evidence="3" id="KW-1185">Reference proteome</keyword>
<gene>
    <name evidence="2" type="ORF">M9Y10_040057</name>
</gene>
<name>A0ABR2GQ84_9EUKA</name>
<sequence length="75" mass="8588">MSKKKETKEEEIIRLYKANESTGAIRRISGARLDRVEYTIDYYQKKNSIPPPRPRGPHPKSTPEVLNAISTMTTV</sequence>
<dbReference type="EMBL" id="JAPFFF010000069">
    <property type="protein sequence ID" value="KAK8836100.1"/>
    <property type="molecule type" value="Genomic_DNA"/>
</dbReference>
<evidence type="ECO:0000313" key="2">
    <source>
        <dbReference type="EMBL" id="KAK8836100.1"/>
    </source>
</evidence>
<evidence type="ECO:0008006" key="4">
    <source>
        <dbReference type="Google" id="ProtNLM"/>
    </source>
</evidence>
<proteinExistence type="predicted"/>
<evidence type="ECO:0000256" key="1">
    <source>
        <dbReference type="SAM" id="MobiDB-lite"/>
    </source>
</evidence>
<dbReference type="Proteomes" id="UP001470230">
    <property type="component" value="Unassembled WGS sequence"/>
</dbReference>
<accession>A0ABR2GQ84</accession>
<comment type="caution">
    <text evidence="2">The sequence shown here is derived from an EMBL/GenBank/DDBJ whole genome shotgun (WGS) entry which is preliminary data.</text>
</comment>
<organism evidence="2 3">
    <name type="scientific">Tritrichomonas musculus</name>
    <dbReference type="NCBI Taxonomy" id="1915356"/>
    <lineage>
        <taxon>Eukaryota</taxon>
        <taxon>Metamonada</taxon>
        <taxon>Parabasalia</taxon>
        <taxon>Tritrichomonadida</taxon>
        <taxon>Tritrichomonadidae</taxon>
        <taxon>Tritrichomonas</taxon>
    </lineage>
</organism>
<evidence type="ECO:0000313" key="3">
    <source>
        <dbReference type="Proteomes" id="UP001470230"/>
    </source>
</evidence>
<protein>
    <recommendedName>
        <fullName evidence="4">HTH psq-type domain-containing protein</fullName>
    </recommendedName>
</protein>
<feature type="region of interest" description="Disordered" evidence="1">
    <location>
        <begin position="45"/>
        <end position="75"/>
    </location>
</feature>